<gene>
    <name evidence="3" type="ORF">KC19_6G144800</name>
</gene>
<evidence type="ECO:0000313" key="4">
    <source>
        <dbReference type="Proteomes" id="UP000822688"/>
    </source>
</evidence>
<keyword evidence="4" id="KW-1185">Reference proteome</keyword>
<evidence type="ECO:0000313" key="3">
    <source>
        <dbReference type="EMBL" id="KAG0570216.1"/>
    </source>
</evidence>
<accession>A0A8T0HEI6</accession>
<organism evidence="3 4">
    <name type="scientific">Ceratodon purpureus</name>
    <name type="common">Fire moss</name>
    <name type="synonym">Dicranum purpureum</name>
    <dbReference type="NCBI Taxonomy" id="3225"/>
    <lineage>
        <taxon>Eukaryota</taxon>
        <taxon>Viridiplantae</taxon>
        <taxon>Streptophyta</taxon>
        <taxon>Embryophyta</taxon>
        <taxon>Bryophyta</taxon>
        <taxon>Bryophytina</taxon>
        <taxon>Bryopsida</taxon>
        <taxon>Dicranidae</taxon>
        <taxon>Pseudoditrichales</taxon>
        <taxon>Ditrichaceae</taxon>
        <taxon>Ceratodon</taxon>
    </lineage>
</organism>
<keyword evidence="2" id="KW-0732">Signal</keyword>
<name>A0A8T0HEI6_CERPU</name>
<evidence type="ECO:0000256" key="1">
    <source>
        <dbReference type="SAM" id="MobiDB-lite"/>
    </source>
</evidence>
<dbReference type="Proteomes" id="UP000822688">
    <property type="component" value="Chromosome 6"/>
</dbReference>
<sequence>MAMTAGQFFLYLLIIIILKESLASAESPTSKSAAEEPPSSVRVSTTRAVDTEAPTGCYQLHDYQSLEDLLEVEVGIDEGDDCEPVNLLIRRLVNRLKRTSPSLRIDFRRLYVMAVTKALVV</sequence>
<comment type="caution">
    <text evidence="3">The sequence shown here is derived from an EMBL/GenBank/DDBJ whole genome shotgun (WGS) entry which is preliminary data.</text>
</comment>
<dbReference type="AlphaFoldDB" id="A0A8T0HEI6"/>
<feature type="region of interest" description="Disordered" evidence="1">
    <location>
        <begin position="26"/>
        <end position="48"/>
    </location>
</feature>
<feature type="signal peptide" evidence="2">
    <location>
        <begin position="1"/>
        <end position="25"/>
    </location>
</feature>
<dbReference type="EMBL" id="CM026427">
    <property type="protein sequence ID" value="KAG0570216.1"/>
    <property type="molecule type" value="Genomic_DNA"/>
</dbReference>
<feature type="chain" id="PRO_5035750528" evidence="2">
    <location>
        <begin position="26"/>
        <end position="121"/>
    </location>
</feature>
<evidence type="ECO:0000256" key="2">
    <source>
        <dbReference type="SAM" id="SignalP"/>
    </source>
</evidence>
<reference evidence="3 4" key="1">
    <citation type="submission" date="2020-06" db="EMBL/GenBank/DDBJ databases">
        <title>WGS assembly of Ceratodon purpureus strain R40.</title>
        <authorList>
            <person name="Carey S.B."/>
            <person name="Jenkins J."/>
            <person name="Shu S."/>
            <person name="Lovell J.T."/>
            <person name="Sreedasyam A."/>
            <person name="Maumus F."/>
            <person name="Tiley G.P."/>
            <person name="Fernandez-Pozo N."/>
            <person name="Barry K."/>
            <person name="Chen C."/>
            <person name="Wang M."/>
            <person name="Lipzen A."/>
            <person name="Daum C."/>
            <person name="Saski C.A."/>
            <person name="Payton A.C."/>
            <person name="Mcbreen J.C."/>
            <person name="Conrad R.E."/>
            <person name="Kollar L.M."/>
            <person name="Olsson S."/>
            <person name="Huttunen S."/>
            <person name="Landis J.B."/>
            <person name="Wickett N.J."/>
            <person name="Johnson M.G."/>
            <person name="Rensing S.A."/>
            <person name="Grimwood J."/>
            <person name="Schmutz J."/>
            <person name="Mcdaniel S.F."/>
        </authorList>
    </citation>
    <scope>NUCLEOTIDE SEQUENCE [LARGE SCALE GENOMIC DNA]</scope>
    <source>
        <strain evidence="3 4">R40</strain>
    </source>
</reference>
<proteinExistence type="predicted"/>
<protein>
    <submittedName>
        <fullName evidence="3">Uncharacterized protein</fullName>
    </submittedName>
</protein>